<feature type="compositionally biased region" description="Polar residues" evidence="1">
    <location>
        <begin position="71"/>
        <end position="80"/>
    </location>
</feature>
<feature type="region of interest" description="Disordered" evidence="1">
    <location>
        <begin position="167"/>
        <end position="199"/>
    </location>
</feature>
<feature type="compositionally biased region" description="Polar residues" evidence="1">
    <location>
        <begin position="13"/>
        <end position="24"/>
    </location>
</feature>
<evidence type="ECO:0000313" key="3">
    <source>
        <dbReference type="Proteomes" id="UP000038010"/>
    </source>
</evidence>
<protein>
    <submittedName>
        <fullName evidence="2">Uncharacterized protein</fullName>
    </submittedName>
</protein>
<evidence type="ECO:0000256" key="1">
    <source>
        <dbReference type="SAM" id="MobiDB-lite"/>
    </source>
</evidence>
<gene>
    <name evidence="2" type="ORF">AB675_10397</name>
</gene>
<evidence type="ECO:0000313" key="2">
    <source>
        <dbReference type="EMBL" id="KPI37379.1"/>
    </source>
</evidence>
<feature type="compositionally biased region" description="Low complexity" evidence="1">
    <location>
        <begin position="36"/>
        <end position="50"/>
    </location>
</feature>
<keyword evidence="3" id="KW-1185">Reference proteome</keyword>
<comment type="caution">
    <text evidence="2">The sequence shown here is derived from an EMBL/GenBank/DDBJ whole genome shotgun (WGS) entry which is preliminary data.</text>
</comment>
<dbReference type="RefSeq" id="XP_017997342.1">
    <property type="nucleotide sequence ID" value="XM_018139164.1"/>
</dbReference>
<dbReference type="GeneID" id="28731044"/>
<reference evidence="2 3" key="1">
    <citation type="submission" date="2015-06" db="EMBL/GenBank/DDBJ databases">
        <title>Draft genome of the ant-associated black yeast Phialophora attae CBS 131958.</title>
        <authorList>
            <person name="Moreno L.F."/>
            <person name="Stielow B.J."/>
            <person name="de Hoog S."/>
            <person name="Vicente V.A."/>
            <person name="Weiss V.A."/>
            <person name="de Vries M."/>
            <person name="Cruz L.M."/>
            <person name="Souza E.M."/>
        </authorList>
    </citation>
    <scope>NUCLEOTIDE SEQUENCE [LARGE SCALE GENOMIC DNA]</scope>
    <source>
        <strain evidence="2 3">CBS 131958</strain>
    </source>
</reference>
<organism evidence="2 3">
    <name type="scientific">Cyphellophora attinorum</name>
    <dbReference type="NCBI Taxonomy" id="1664694"/>
    <lineage>
        <taxon>Eukaryota</taxon>
        <taxon>Fungi</taxon>
        <taxon>Dikarya</taxon>
        <taxon>Ascomycota</taxon>
        <taxon>Pezizomycotina</taxon>
        <taxon>Eurotiomycetes</taxon>
        <taxon>Chaetothyriomycetidae</taxon>
        <taxon>Chaetothyriales</taxon>
        <taxon>Cyphellophoraceae</taxon>
        <taxon>Cyphellophora</taxon>
    </lineage>
</organism>
<dbReference type="Proteomes" id="UP000038010">
    <property type="component" value="Unassembled WGS sequence"/>
</dbReference>
<feature type="region of interest" description="Disordered" evidence="1">
    <location>
        <begin position="1"/>
        <end position="80"/>
    </location>
</feature>
<accession>A0A0N0NK40</accession>
<name>A0A0N0NK40_9EURO</name>
<proteinExistence type="predicted"/>
<dbReference type="EMBL" id="LFJN01000024">
    <property type="protein sequence ID" value="KPI37379.1"/>
    <property type="molecule type" value="Genomic_DNA"/>
</dbReference>
<sequence>MALHTPMRRRLDLSQNARSPSRYGQSRDARPKPKGLATPAATPALTPSSSISDEDAYMPTTPDFAERRSPVTPTKTTRVPHSILSQDQSNASHVRIGIIPLHEDGRQFHKHLVANPSLIRASEQSDHEFHGDQAPYLLEDDPYECLPMPGAWPISYTTPDMRHYSNAGNSQNSTTGLLGATTTAQPLPQPSEPHRATSNAPMHVSSLGKVISINVLSWLENRRTCSMAAKRNLCGSPVPWTKICLASLLAALEEQDGSNETNETLRHISGSSTFSHVPVTNYDDFLYPRLRCRGSSRSMSLGYFSCGSPR</sequence>
<feature type="compositionally biased region" description="Low complexity" evidence="1">
    <location>
        <begin position="174"/>
        <end position="184"/>
    </location>
</feature>
<dbReference type="AlphaFoldDB" id="A0A0N0NK40"/>
<dbReference type="VEuPathDB" id="FungiDB:AB675_10397"/>